<evidence type="ECO:0000256" key="1">
    <source>
        <dbReference type="ARBA" id="ARBA00022559"/>
    </source>
</evidence>
<dbReference type="InterPro" id="IPR010255">
    <property type="entry name" value="Haem_peroxidase_sf"/>
</dbReference>
<dbReference type="GO" id="GO:0020037">
    <property type="term" value="F:heme binding"/>
    <property type="evidence" value="ECO:0007669"/>
    <property type="project" value="InterPro"/>
</dbReference>
<keyword evidence="2" id="KW-0408">Iron</keyword>
<dbReference type="CDD" id="cd09823">
    <property type="entry name" value="peroxinectin_like"/>
    <property type="match status" value="2"/>
</dbReference>
<name>A0A6B0VHD5_IXORI</name>
<evidence type="ECO:0000256" key="3">
    <source>
        <dbReference type="SAM" id="SignalP"/>
    </source>
</evidence>
<dbReference type="PRINTS" id="PR00457">
    <property type="entry name" value="ANPEROXIDASE"/>
</dbReference>
<dbReference type="PANTHER" id="PTHR11475:SF134">
    <property type="entry name" value="LD42267P"/>
    <property type="match status" value="1"/>
</dbReference>
<keyword evidence="2" id="KW-0479">Metal-binding</keyword>
<evidence type="ECO:0000313" key="4">
    <source>
        <dbReference type="EMBL" id="MXV01026.1"/>
    </source>
</evidence>
<accession>A0A6B0VHD5</accession>
<feature type="signal peptide" evidence="3">
    <location>
        <begin position="1"/>
        <end position="19"/>
    </location>
</feature>
<organism evidence="4">
    <name type="scientific">Ixodes ricinus</name>
    <name type="common">Common tick</name>
    <name type="synonym">Acarus ricinus</name>
    <dbReference type="NCBI Taxonomy" id="34613"/>
    <lineage>
        <taxon>Eukaryota</taxon>
        <taxon>Metazoa</taxon>
        <taxon>Ecdysozoa</taxon>
        <taxon>Arthropoda</taxon>
        <taxon>Chelicerata</taxon>
        <taxon>Arachnida</taxon>
        <taxon>Acari</taxon>
        <taxon>Parasitiformes</taxon>
        <taxon>Ixodida</taxon>
        <taxon>Ixodoidea</taxon>
        <taxon>Ixodidae</taxon>
        <taxon>Ixodinae</taxon>
        <taxon>Ixodes</taxon>
    </lineage>
</organism>
<dbReference type="FunFam" id="1.10.640.10:FF:000006">
    <property type="entry name" value="Double oxidase: two peroxidase domains"/>
    <property type="match status" value="2"/>
</dbReference>
<sequence>MMMWTPVFLSVLFWGLASAQRNRGRGSGAAVPVPRVDRNLMNWALEQGLETQRHIWNITEPSLFSNGVAMRPGQPSWFLGAMGKTKVISKNISALALITEEASRNLAKQLNLGPRDITFGLTKLDIRGTLAQELCPYKTGPQAPPCRPQRFRAYDGYCNNLQNPYWGSANLRYLRFLPPNYGDGISQARQDGRGRALPSARTVSASMFQDQDRPHDHASMMTVAWGRFVFHDISHTAQAAGFEGSRLKCCGVAEGFSHPECMPIAVPDRDQYYGRFGQRCLEYVRSSAAPRETCGLGPREQNNQVTSFLDGSTIYGSSEAEARFLRAFEGGQLLSQRTNDGEELPPPDITTLDCRRTAQEPPCFSSGDPRVNSDLGLGLMHTVWLREHNRVARSLQSFNPQWDDERTFQETRRIIGAQMQYITYNEFLPALLGPEVVERFGLRLENQGYFRGYDAKRLPGVTNVMAAVGAWALVSAAPAQVELFDPARFRRLGSLPETAFRPLELYSRLQQIAAGALMQHAQKMDNFMSRHVTGDMFAASNREAGVDLAAVAIQQGRDHGITGYTRWRQFCGLRAIDDFEGLKRVMSSDAAFRLSQLYSAVDDIDLLAGALSETPVEGGLVGPTLACIYAHQFRHLRVSDRYWFENPGQPSSFTEDQLRELRKTSLARVLCDNVFLRTGGGVVQPRTMRVPDPWLNNLMSCEDRLLASVDLDAWQDASRAGSVPQSLLQDALADLTAAQGGQFGRQGARGGFMRATAGSRSIHNQSEALEFATRRLLKATRKGDKRQDVIPALRQVDLSKFAAEFEEPAACEDEPLKPCNPRSPFRTLSGRCNNLRKPNLGKVGHSFRRVLPGLYEDGVSAPRSRSVTGSPLPSPRLVSFAVHGDLSHPHQRYTMMLMQLGQFIDHDIAHTPLSEGPDGATLRCRACNSPERVNKECFPIPIPSNDPHFPSVSRKNPNIPQCLPFTRSMSGQRTLGSREQINQVTGYLDLSTVYGSDECARDELRLFRSGLLNMSAHPAGREFKPLLSEVDGAADCISSNGRCFIAGDTRVSEQPGLTSMHTIFAREHNRIARTLQSLNPHWDDERVFQEARKIVGAIFQRIVFAEFLPRTLGWESVSQWGLHLLEEGYYNGYDPNCDVGSFNEFATAAFRFGHTLLPPVLKLVGPAYDELGGLKLTDAFFNSQTLYRKDRLDQLLRGLLSTPMENFDNHVTEMVTKHLFEAKSVPFSGLDLVAINLQRGRDHGLRTYNDYRAFCSQPRARTFADLEGHIPRATLRAIGSVYRDVEDIDVFTGGLSEFPLAGAVVGPTFSCLLSFQFQRLRRCDRFWHETGDPTVRFSSDQLAQLRKASLAKIICQNSDTTRFITRKVLDVYDPFLNPRVSCSSIQDIDLNAWKENTV</sequence>
<dbReference type="GO" id="GO:0046872">
    <property type="term" value="F:metal ion binding"/>
    <property type="evidence" value="ECO:0007669"/>
    <property type="project" value="UniProtKB-KW"/>
</dbReference>
<feature type="chain" id="PRO_5025407214" evidence="3">
    <location>
        <begin position="20"/>
        <end position="1398"/>
    </location>
</feature>
<feature type="binding site" description="axial binding residue" evidence="2">
    <location>
        <position position="1154"/>
    </location>
    <ligand>
        <name>heme b</name>
        <dbReference type="ChEBI" id="CHEBI:60344"/>
    </ligand>
    <ligandPart>
        <name>Fe</name>
        <dbReference type="ChEBI" id="CHEBI:18248"/>
    </ligandPart>
</feature>
<dbReference type="PROSITE" id="PS50292">
    <property type="entry name" value="PEROXIDASE_3"/>
    <property type="match status" value="2"/>
</dbReference>
<dbReference type="InterPro" id="IPR037120">
    <property type="entry name" value="Haem_peroxidase_sf_animal"/>
</dbReference>
<protein>
    <submittedName>
        <fullName evidence="4">Putative peroxidase</fullName>
    </submittedName>
</protein>
<evidence type="ECO:0000256" key="2">
    <source>
        <dbReference type="PIRSR" id="PIRSR619791-2"/>
    </source>
</evidence>
<dbReference type="PANTHER" id="PTHR11475">
    <property type="entry name" value="OXIDASE/PEROXIDASE"/>
    <property type="match status" value="1"/>
</dbReference>
<dbReference type="Gene3D" id="1.10.640.10">
    <property type="entry name" value="Haem peroxidase domain superfamily, animal type"/>
    <property type="match status" value="2"/>
</dbReference>
<proteinExistence type="predicted"/>
<dbReference type="Pfam" id="PF03098">
    <property type="entry name" value="An_peroxidase"/>
    <property type="match status" value="2"/>
</dbReference>
<reference evidence="4" key="1">
    <citation type="submission" date="2019-12" db="EMBL/GenBank/DDBJ databases">
        <title>An insight into the sialome of adult female Ixodes ricinus ticks feeding for 6 days.</title>
        <authorList>
            <person name="Perner J."/>
            <person name="Ribeiro J.M.C."/>
        </authorList>
    </citation>
    <scope>NUCLEOTIDE SEQUENCE</scope>
    <source>
        <strain evidence="4">Semi-engorged</strain>
        <tissue evidence="4">Salivary glands</tissue>
    </source>
</reference>
<dbReference type="GO" id="GO:0006979">
    <property type="term" value="P:response to oxidative stress"/>
    <property type="evidence" value="ECO:0007669"/>
    <property type="project" value="InterPro"/>
</dbReference>
<dbReference type="InterPro" id="IPR019791">
    <property type="entry name" value="Haem_peroxidase_animal"/>
</dbReference>
<keyword evidence="1 4" id="KW-0575">Peroxidase</keyword>
<dbReference type="GO" id="GO:0004601">
    <property type="term" value="F:peroxidase activity"/>
    <property type="evidence" value="ECO:0007669"/>
    <property type="project" value="UniProtKB-KW"/>
</dbReference>
<keyword evidence="2" id="KW-0349">Heme</keyword>
<keyword evidence="3" id="KW-0732">Signal</keyword>
<keyword evidence="1 4" id="KW-0560">Oxidoreductase</keyword>
<dbReference type="EMBL" id="GIFC01018942">
    <property type="protein sequence ID" value="MXV01026.1"/>
    <property type="molecule type" value="Transcribed_RNA"/>
</dbReference>
<dbReference type="SUPFAM" id="SSF48113">
    <property type="entry name" value="Heme-dependent peroxidases"/>
    <property type="match status" value="2"/>
</dbReference>